<comment type="caution">
    <text evidence="1">The sequence shown here is derived from an EMBL/GenBank/DDBJ whole genome shotgun (WGS) entry which is preliminary data.</text>
</comment>
<dbReference type="Proteomes" id="UP001157502">
    <property type="component" value="Chromosome 7"/>
</dbReference>
<proteinExistence type="predicted"/>
<name>A0ACC2GZG0_DALPE</name>
<keyword evidence="2" id="KW-1185">Reference proteome</keyword>
<reference evidence="1" key="1">
    <citation type="submission" date="2021-05" db="EMBL/GenBank/DDBJ databases">
        <authorList>
            <person name="Pan Q."/>
            <person name="Jouanno E."/>
            <person name="Zahm M."/>
            <person name="Klopp C."/>
            <person name="Cabau C."/>
            <person name="Louis A."/>
            <person name="Berthelot C."/>
            <person name="Parey E."/>
            <person name="Roest Crollius H."/>
            <person name="Montfort J."/>
            <person name="Robinson-Rechavi M."/>
            <person name="Bouchez O."/>
            <person name="Lampietro C."/>
            <person name="Lopez Roques C."/>
            <person name="Donnadieu C."/>
            <person name="Postlethwait J."/>
            <person name="Bobe J."/>
            <person name="Dillon D."/>
            <person name="Chandos A."/>
            <person name="von Hippel F."/>
            <person name="Guiguen Y."/>
        </authorList>
    </citation>
    <scope>NUCLEOTIDE SEQUENCE</scope>
    <source>
        <strain evidence="1">YG-Jan2019</strain>
    </source>
</reference>
<accession>A0ACC2GZG0</accession>
<protein>
    <submittedName>
        <fullName evidence="1">Uncharacterized protein</fullName>
    </submittedName>
</protein>
<organism evidence="1 2">
    <name type="scientific">Dallia pectoralis</name>
    <name type="common">Alaska blackfish</name>
    <dbReference type="NCBI Taxonomy" id="75939"/>
    <lineage>
        <taxon>Eukaryota</taxon>
        <taxon>Metazoa</taxon>
        <taxon>Chordata</taxon>
        <taxon>Craniata</taxon>
        <taxon>Vertebrata</taxon>
        <taxon>Euteleostomi</taxon>
        <taxon>Actinopterygii</taxon>
        <taxon>Neopterygii</taxon>
        <taxon>Teleostei</taxon>
        <taxon>Protacanthopterygii</taxon>
        <taxon>Esociformes</taxon>
        <taxon>Umbridae</taxon>
        <taxon>Dallia</taxon>
    </lineage>
</organism>
<sequence length="117" mass="12869">MWEPRCLWQRFQILIAVREGGGVASYQPRGSPRTTAGSAQSALTQRAIVPLMPRQRAPVRQQRDDLWMSRNDIGHRPPGSGDCLVHIQPSVGARPASEGAMATLSVWQSVEINPTVI</sequence>
<evidence type="ECO:0000313" key="1">
    <source>
        <dbReference type="EMBL" id="KAJ8009003.1"/>
    </source>
</evidence>
<dbReference type="EMBL" id="CM055734">
    <property type="protein sequence ID" value="KAJ8009003.1"/>
    <property type="molecule type" value="Genomic_DNA"/>
</dbReference>
<gene>
    <name evidence="1" type="ORF">DPEC_G00084290</name>
</gene>
<evidence type="ECO:0000313" key="2">
    <source>
        <dbReference type="Proteomes" id="UP001157502"/>
    </source>
</evidence>